<dbReference type="SUPFAM" id="SSF140753">
    <property type="entry name" value="PG0816-like"/>
    <property type="match status" value="1"/>
</dbReference>
<comment type="caution">
    <text evidence="1">The sequence shown here is derived from an EMBL/GenBank/DDBJ whole genome shotgun (WGS) entry which is preliminary data.</text>
</comment>
<protein>
    <submittedName>
        <fullName evidence="1">DUF1896 domain-containing protein</fullName>
    </submittedName>
</protein>
<dbReference type="InterPro" id="IPR036297">
    <property type="entry name" value="PG0816-like_sf"/>
</dbReference>
<dbReference type="InterPro" id="IPR015082">
    <property type="entry name" value="DUF1896"/>
</dbReference>
<dbReference type="Gene3D" id="1.10.8.330">
    <property type="entry name" value="PG0816-like"/>
    <property type="match status" value="1"/>
</dbReference>
<dbReference type="AlphaFoldDB" id="A0A5D3EAM2"/>
<dbReference type="EMBL" id="VKLW01000023">
    <property type="protein sequence ID" value="TYK32838.1"/>
    <property type="molecule type" value="Genomic_DNA"/>
</dbReference>
<proteinExistence type="predicted"/>
<dbReference type="Proteomes" id="UP000324383">
    <property type="component" value="Unassembled WGS sequence"/>
</dbReference>
<organism evidence="1 2">
    <name type="scientific">Bacteroides pyogenes</name>
    <dbReference type="NCBI Taxonomy" id="310300"/>
    <lineage>
        <taxon>Bacteria</taxon>
        <taxon>Pseudomonadati</taxon>
        <taxon>Bacteroidota</taxon>
        <taxon>Bacteroidia</taxon>
        <taxon>Bacteroidales</taxon>
        <taxon>Bacteroidaceae</taxon>
        <taxon>Bacteroides</taxon>
    </lineage>
</organism>
<dbReference type="Gene3D" id="1.10.8.340">
    <property type="entry name" value="PG0816-like"/>
    <property type="match status" value="1"/>
</dbReference>
<name>A0A5D3EAM2_9BACE</name>
<gene>
    <name evidence="1" type="ORF">FNJ60_10535</name>
</gene>
<evidence type="ECO:0000313" key="1">
    <source>
        <dbReference type="EMBL" id="TYK32838.1"/>
    </source>
</evidence>
<dbReference type="RefSeq" id="WP_148730670.1">
    <property type="nucleotide sequence ID" value="NZ_VKLW01000023.1"/>
</dbReference>
<sequence>MQKISYYELRLRNFLSENHPLKKDDTEFIENRSWTASLLFEESSKSGMSVEESLDSALQHLFHGLLFSPYLMIKEIAEREFSSYTFSETEILNVLASCEKIFDSYDLSDDFAGSKEYVQLYNELVGYIQMNFGNGI</sequence>
<evidence type="ECO:0000313" key="2">
    <source>
        <dbReference type="Proteomes" id="UP000324383"/>
    </source>
</evidence>
<dbReference type="Pfam" id="PF08989">
    <property type="entry name" value="DUF1896"/>
    <property type="match status" value="1"/>
</dbReference>
<keyword evidence="2" id="KW-1185">Reference proteome</keyword>
<accession>A0A5D3EAM2</accession>
<reference evidence="1 2" key="1">
    <citation type="submission" date="2019-07" db="EMBL/GenBank/DDBJ databases">
        <title>Draft Genome Sequences of Bacteroides pyogenes Strains Isolated from the Uterus Holstein Dairy Cows with Metritis.</title>
        <authorList>
            <person name="Cunha F."/>
            <person name="Galvao K.N."/>
            <person name="Jeon S.J."/>
            <person name="Jeong K.C."/>
        </authorList>
    </citation>
    <scope>NUCLEOTIDE SEQUENCE [LARGE SCALE GENOMIC DNA]</scope>
    <source>
        <strain evidence="1 2">KG-31</strain>
    </source>
</reference>